<reference evidence="2 3" key="1">
    <citation type="journal article" date="2023" name="Plants (Basel)">
        <title>Bridging the Gap: Combining Genomics and Transcriptomics Approaches to Understand Stylosanthes scabra, an Orphan Legume from the Brazilian Caatinga.</title>
        <authorList>
            <person name="Ferreira-Neto J.R.C."/>
            <person name="da Silva M.D."/>
            <person name="Binneck E."/>
            <person name="de Melo N.F."/>
            <person name="da Silva R.H."/>
            <person name="de Melo A.L.T.M."/>
            <person name="Pandolfi V."/>
            <person name="Bustamante F.O."/>
            <person name="Brasileiro-Vidal A.C."/>
            <person name="Benko-Iseppon A.M."/>
        </authorList>
    </citation>
    <scope>NUCLEOTIDE SEQUENCE [LARGE SCALE GENOMIC DNA]</scope>
    <source>
        <tissue evidence="2">Leaves</tissue>
    </source>
</reference>
<feature type="region of interest" description="Disordered" evidence="1">
    <location>
        <begin position="126"/>
        <end position="216"/>
    </location>
</feature>
<dbReference type="EMBL" id="JASCZI010212313">
    <property type="protein sequence ID" value="MED6199092.1"/>
    <property type="molecule type" value="Genomic_DNA"/>
</dbReference>
<proteinExistence type="predicted"/>
<evidence type="ECO:0000256" key="1">
    <source>
        <dbReference type="SAM" id="MobiDB-lite"/>
    </source>
</evidence>
<comment type="caution">
    <text evidence="2">The sequence shown here is derived from an EMBL/GenBank/DDBJ whole genome shotgun (WGS) entry which is preliminary data.</text>
</comment>
<keyword evidence="3" id="KW-1185">Reference proteome</keyword>
<accession>A0ABU6XN18</accession>
<evidence type="ECO:0000313" key="3">
    <source>
        <dbReference type="Proteomes" id="UP001341840"/>
    </source>
</evidence>
<dbReference type="Proteomes" id="UP001341840">
    <property type="component" value="Unassembled WGS sequence"/>
</dbReference>
<gene>
    <name evidence="2" type="ORF">PIB30_072645</name>
</gene>
<evidence type="ECO:0000313" key="2">
    <source>
        <dbReference type="EMBL" id="MED6199092.1"/>
    </source>
</evidence>
<sequence>MSVHPGKHRKIFGLYEDSFHDFKGRYLKSFSVRNHRPFWLTLEGDGQFPPYWNDQAGFEIVPVTYQQLNADQKDTTDILIHLFSKNILAPKSLLGNQEEAWRVIVEMASNDVTLARLRRCLRPSPRGSIPANSVNVSVGGAQPMPVGSMGKTQAVSEGGGSSDAADATDQLIEVSSPVKEEIPSPPPSPRGKRPAADSSVDSKRPRASKGGSREFCTMDRSFDASGFIEDNLLGPQAQEILRDYDPMESIC</sequence>
<protein>
    <submittedName>
        <fullName evidence="2">Uncharacterized protein</fullName>
    </submittedName>
</protein>
<organism evidence="2 3">
    <name type="scientific">Stylosanthes scabra</name>
    <dbReference type="NCBI Taxonomy" id="79078"/>
    <lineage>
        <taxon>Eukaryota</taxon>
        <taxon>Viridiplantae</taxon>
        <taxon>Streptophyta</taxon>
        <taxon>Embryophyta</taxon>
        <taxon>Tracheophyta</taxon>
        <taxon>Spermatophyta</taxon>
        <taxon>Magnoliopsida</taxon>
        <taxon>eudicotyledons</taxon>
        <taxon>Gunneridae</taxon>
        <taxon>Pentapetalae</taxon>
        <taxon>rosids</taxon>
        <taxon>fabids</taxon>
        <taxon>Fabales</taxon>
        <taxon>Fabaceae</taxon>
        <taxon>Papilionoideae</taxon>
        <taxon>50 kb inversion clade</taxon>
        <taxon>dalbergioids sensu lato</taxon>
        <taxon>Dalbergieae</taxon>
        <taxon>Pterocarpus clade</taxon>
        <taxon>Stylosanthes</taxon>
    </lineage>
</organism>
<name>A0ABU6XN18_9FABA</name>